<comment type="caution">
    <text evidence="2">The sequence shown here is derived from an EMBL/GenBank/DDBJ whole genome shotgun (WGS) entry which is preliminary data.</text>
</comment>
<evidence type="ECO:0000313" key="3">
    <source>
        <dbReference type="Proteomes" id="UP000272400"/>
    </source>
</evidence>
<sequence length="94" mass="10509">MSDKEIRDVQGAYERDLAAMTEELRKRRAADLNRALTSGRTRAQLMQVLGVSRNGLHQMLDPEAARTAAEKKRASRERLASKGSDPRNAQTDLT</sequence>
<dbReference type="EMBL" id="RJKE01000001">
    <property type="protein sequence ID" value="ROO82557.1"/>
    <property type="molecule type" value="Genomic_DNA"/>
</dbReference>
<organism evidence="2 3">
    <name type="scientific">Actinocorallia herbida</name>
    <dbReference type="NCBI Taxonomy" id="58109"/>
    <lineage>
        <taxon>Bacteria</taxon>
        <taxon>Bacillati</taxon>
        <taxon>Actinomycetota</taxon>
        <taxon>Actinomycetes</taxon>
        <taxon>Streptosporangiales</taxon>
        <taxon>Thermomonosporaceae</taxon>
        <taxon>Actinocorallia</taxon>
    </lineage>
</organism>
<keyword evidence="3" id="KW-1185">Reference proteome</keyword>
<gene>
    <name evidence="2" type="ORF">EDD29_0037</name>
</gene>
<reference evidence="2 3" key="1">
    <citation type="submission" date="2018-11" db="EMBL/GenBank/DDBJ databases">
        <title>Sequencing the genomes of 1000 actinobacteria strains.</title>
        <authorList>
            <person name="Klenk H.-P."/>
        </authorList>
    </citation>
    <scope>NUCLEOTIDE SEQUENCE [LARGE SCALE GENOMIC DNA]</scope>
    <source>
        <strain evidence="2 3">DSM 44254</strain>
    </source>
</reference>
<protein>
    <submittedName>
        <fullName evidence="2">Uncharacterized protein</fullName>
    </submittedName>
</protein>
<dbReference type="Proteomes" id="UP000272400">
    <property type="component" value="Unassembled WGS sequence"/>
</dbReference>
<name>A0A3N1CML1_9ACTN</name>
<evidence type="ECO:0000313" key="2">
    <source>
        <dbReference type="EMBL" id="ROO82557.1"/>
    </source>
</evidence>
<proteinExistence type="predicted"/>
<feature type="region of interest" description="Disordered" evidence="1">
    <location>
        <begin position="59"/>
        <end position="94"/>
    </location>
</feature>
<accession>A0A3N1CML1</accession>
<feature type="compositionally biased region" description="Basic and acidic residues" evidence="1">
    <location>
        <begin position="68"/>
        <end position="80"/>
    </location>
</feature>
<dbReference type="AlphaFoldDB" id="A0A3N1CML1"/>
<evidence type="ECO:0000256" key="1">
    <source>
        <dbReference type="SAM" id="MobiDB-lite"/>
    </source>
</evidence>